<evidence type="ECO:0000256" key="2">
    <source>
        <dbReference type="ARBA" id="ARBA00022448"/>
    </source>
</evidence>
<dbReference type="FunFam" id="3.40.50.300:FF:000221">
    <property type="entry name" value="Multidrug ABC transporter ATP-binding protein"/>
    <property type="match status" value="1"/>
</dbReference>
<dbReference type="Gene3D" id="1.20.1560.10">
    <property type="entry name" value="ABC transporter type 1, transmembrane domain"/>
    <property type="match status" value="1"/>
</dbReference>
<dbReference type="PANTHER" id="PTHR24221">
    <property type="entry name" value="ATP-BINDING CASSETTE SUB-FAMILY B"/>
    <property type="match status" value="1"/>
</dbReference>
<feature type="transmembrane region" description="Helical" evidence="10">
    <location>
        <begin position="130"/>
        <end position="150"/>
    </location>
</feature>
<evidence type="ECO:0000256" key="7">
    <source>
        <dbReference type="ARBA" id="ARBA00022989"/>
    </source>
</evidence>
<keyword evidence="7 10" id="KW-1133">Transmembrane helix</keyword>
<evidence type="ECO:0000256" key="8">
    <source>
        <dbReference type="ARBA" id="ARBA00023136"/>
    </source>
</evidence>
<dbReference type="Pfam" id="PF00005">
    <property type="entry name" value="ABC_tran"/>
    <property type="match status" value="1"/>
</dbReference>
<dbReference type="SUPFAM" id="SSF52540">
    <property type="entry name" value="P-loop containing nucleoside triphosphate hydrolases"/>
    <property type="match status" value="1"/>
</dbReference>
<evidence type="ECO:0000256" key="9">
    <source>
        <dbReference type="ARBA" id="ARBA00023455"/>
    </source>
</evidence>
<dbReference type="PROSITE" id="PS50893">
    <property type="entry name" value="ABC_TRANSPORTER_2"/>
    <property type="match status" value="1"/>
</dbReference>
<dbReference type="InterPro" id="IPR036640">
    <property type="entry name" value="ABC1_TM_sf"/>
</dbReference>
<dbReference type="Proteomes" id="UP000831562">
    <property type="component" value="Chromosome"/>
</dbReference>
<protein>
    <submittedName>
        <fullName evidence="13">ABC transporter ATP-binding protein/permease</fullName>
    </submittedName>
</protein>
<keyword evidence="6 13" id="KW-0067">ATP-binding</keyword>
<feature type="transmembrane region" description="Helical" evidence="10">
    <location>
        <begin position="236"/>
        <end position="263"/>
    </location>
</feature>
<feature type="domain" description="ABC transmembrane type-1" evidence="12">
    <location>
        <begin position="18"/>
        <end position="298"/>
    </location>
</feature>
<feature type="transmembrane region" description="Helical" evidence="10">
    <location>
        <begin position="156"/>
        <end position="174"/>
    </location>
</feature>
<dbReference type="PANTHER" id="PTHR24221:SF397">
    <property type="entry name" value="ABC TRANSPORTER, ATP-BINDING TRANSMEMBRANE PROTEIN"/>
    <property type="match status" value="1"/>
</dbReference>
<dbReference type="SMART" id="SM00382">
    <property type="entry name" value="AAA"/>
    <property type="match status" value="1"/>
</dbReference>
<feature type="transmembrane region" description="Helical" evidence="10">
    <location>
        <begin position="21"/>
        <end position="46"/>
    </location>
</feature>
<dbReference type="InterPro" id="IPR003439">
    <property type="entry name" value="ABC_transporter-like_ATP-bd"/>
</dbReference>
<dbReference type="SUPFAM" id="SSF90123">
    <property type="entry name" value="ABC transporter transmembrane region"/>
    <property type="match status" value="1"/>
</dbReference>
<dbReference type="CDD" id="cd07346">
    <property type="entry name" value="ABC_6TM_exporters"/>
    <property type="match status" value="1"/>
</dbReference>
<dbReference type="PROSITE" id="PS50929">
    <property type="entry name" value="ABC_TM1F"/>
    <property type="match status" value="1"/>
</dbReference>
<keyword evidence="2" id="KW-0813">Transport</keyword>
<keyword evidence="8 10" id="KW-0472">Membrane</keyword>
<gene>
    <name evidence="13" type="ORF">M3I19_01630</name>
</gene>
<dbReference type="InterPro" id="IPR017871">
    <property type="entry name" value="ABC_transporter-like_CS"/>
</dbReference>
<evidence type="ECO:0000313" key="14">
    <source>
        <dbReference type="Proteomes" id="UP000831562"/>
    </source>
</evidence>
<dbReference type="GO" id="GO:0005524">
    <property type="term" value="F:ATP binding"/>
    <property type="evidence" value="ECO:0007669"/>
    <property type="project" value="UniProtKB-KW"/>
</dbReference>
<dbReference type="GO" id="GO:0005886">
    <property type="term" value="C:plasma membrane"/>
    <property type="evidence" value="ECO:0007669"/>
    <property type="project" value="UniProtKB-SubCell"/>
</dbReference>
<keyword evidence="3" id="KW-1003">Cell membrane</keyword>
<evidence type="ECO:0000256" key="4">
    <source>
        <dbReference type="ARBA" id="ARBA00022692"/>
    </source>
</evidence>
<evidence type="ECO:0000259" key="11">
    <source>
        <dbReference type="PROSITE" id="PS50893"/>
    </source>
</evidence>
<name>A0A9E7AJR0_9ACTN</name>
<accession>A0A9E7AJR0</accession>
<feature type="transmembrane region" description="Helical" evidence="10">
    <location>
        <begin position="52"/>
        <end position="73"/>
    </location>
</feature>
<dbReference type="Gene3D" id="3.40.50.300">
    <property type="entry name" value="P-loop containing nucleotide triphosphate hydrolases"/>
    <property type="match status" value="1"/>
</dbReference>
<dbReference type="GO" id="GO:0140359">
    <property type="term" value="F:ABC-type transporter activity"/>
    <property type="evidence" value="ECO:0007669"/>
    <property type="project" value="InterPro"/>
</dbReference>
<feature type="transmembrane region" description="Helical" evidence="10">
    <location>
        <begin position="269"/>
        <end position="288"/>
    </location>
</feature>
<dbReference type="GO" id="GO:0034040">
    <property type="term" value="F:ATPase-coupled lipid transmembrane transporter activity"/>
    <property type="evidence" value="ECO:0007669"/>
    <property type="project" value="TreeGrafter"/>
</dbReference>
<evidence type="ECO:0000256" key="3">
    <source>
        <dbReference type="ARBA" id="ARBA00022475"/>
    </source>
</evidence>
<evidence type="ECO:0000256" key="5">
    <source>
        <dbReference type="ARBA" id="ARBA00022741"/>
    </source>
</evidence>
<keyword evidence="4 10" id="KW-0812">Transmembrane</keyword>
<evidence type="ECO:0000313" key="13">
    <source>
        <dbReference type="EMBL" id="UQF78422.1"/>
    </source>
</evidence>
<evidence type="ECO:0000259" key="12">
    <source>
        <dbReference type="PROSITE" id="PS50929"/>
    </source>
</evidence>
<evidence type="ECO:0000256" key="6">
    <source>
        <dbReference type="ARBA" id="ARBA00022840"/>
    </source>
</evidence>
<keyword evidence="5" id="KW-0547">Nucleotide-binding</keyword>
<feature type="domain" description="ABC transporter" evidence="11">
    <location>
        <begin position="329"/>
        <end position="563"/>
    </location>
</feature>
<dbReference type="InterPro" id="IPR039421">
    <property type="entry name" value="Type_1_exporter"/>
</dbReference>
<comment type="similarity">
    <text evidence="9">Belongs to the ABC transporter superfamily. Siderophore-Fe(3+) uptake transporter (SIUT) (TC 3.A.1.21) family.</text>
</comment>
<dbReference type="Pfam" id="PF00664">
    <property type="entry name" value="ABC_membrane"/>
    <property type="match status" value="1"/>
</dbReference>
<reference evidence="13" key="1">
    <citation type="submission" date="2022-05" db="EMBL/GenBank/DDBJ databases">
        <title>Using nanopore sequencing to obtain complete genomes from saliva samples.</title>
        <authorList>
            <person name="Baker J.L."/>
        </authorList>
    </citation>
    <scope>NUCLEOTIDE SEQUENCE</scope>
    <source>
        <strain evidence="13">JCVI-JB-Lp32</strain>
    </source>
</reference>
<dbReference type="GO" id="GO:0016887">
    <property type="term" value="F:ATP hydrolysis activity"/>
    <property type="evidence" value="ECO:0007669"/>
    <property type="project" value="InterPro"/>
</dbReference>
<sequence length="572" mass="62740">MVREILERMTPAGRRMMFISIAAFTIYALTSVAMAFVILAAIYSVLDGPVDLAPYWVALICLLLIKGASSIVADKQKHCAGFDLVLEIRIAVVRRLKSLSLGFYTGERLGEIGDIVHKDIDNMEMVVGHLWTRMAADFIVAAILLVAAVLVDWRMALLTVSTLPAALALLAAGLRKAQALERRCGDDAADMTSLFVEYVKGIPLLKAFAESEALDRRLEATVASFGESSKAASRNIALVLSAYSLVADLAFVVMASCGALLVQSGSLPLFVYIGFIIASVEFYKPFFAMESHWMNYLKVRDSFRRIEKIIRASSVPEPDEPRVPTSHSIRFNQVRFSYGRDSFELPEATFTVPEHTMTALVGESGSGKSTLTNLLLRFWDVNAGSVSIGGVDVRDIPYDDLLASISIVMQDVRLFADTIEGNIRIGKADATHEEVVEAAKKACIHEFVMSLPQGYETLIGENGVGLSGGQKQRLSVARAFLKDAPILVLDEMTSSVDPINEVLMQKAVSALAQNRTVLVVAHHLSTIRSADQIIVMRQGEIVQRGTHEQLLEESTGYYRTLWERGAKTEGQE</sequence>
<dbReference type="InterPro" id="IPR003593">
    <property type="entry name" value="AAA+_ATPase"/>
</dbReference>
<evidence type="ECO:0000256" key="1">
    <source>
        <dbReference type="ARBA" id="ARBA00004429"/>
    </source>
</evidence>
<dbReference type="EMBL" id="CP097092">
    <property type="protein sequence ID" value="UQF78422.1"/>
    <property type="molecule type" value="Genomic_DNA"/>
</dbReference>
<evidence type="ECO:0000256" key="10">
    <source>
        <dbReference type="SAM" id="Phobius"/>
    </source>
</evidence>
<dbReference type="PROSITE" id="PS00211">
    <property type="entry name" value="ABC_TRANSPORTER_1"/>
    <property type="match status" value="1"/>
</dbReference>
<dbReference type="AlphaFoldDB" id="A0A9E7AJR0"/>
<dbReference type="InterPro" id="IPR011527">
    <property type="entry name" value="ABC1_TM_dom"/>
</dbReference>
<proteinExistence type="inferred from homology"/>
<comment type="subcellular location">
    <subcellularLocation>
        <location evidence="1">Cell inner membrane</location>
        <topology evidence="1">Multi-pass membrane protein</topology>
    </subcellularLocation>
</comment>
<dbReference type="InterPro" id="IPR027417">
    <property type="entry name" value="P-loop_NTPase"/>
</dbReference>
<organism evidence="13 14">
    <name type="scientific">Lancefieldella parvula</name>
    <dbReference type="NCBI Taxonomy" id="1382"/>
    <lineage>
        <taxon>Bacteria</taxon>
        <taxon>Bacillati</taxon>
        <taxon>Actinomycetota</taxon>
        <taxon>Coriobacteriia</taxon>
        <taxon>Coriobacteriales</taxon>
        <taxon>Atopobiaceae</taxon>
        <taxon>Lancefieldella</taxon>
    </lineage>
</organism>